<proteinExistence type="predicted"/>
<dbReference type="PROSITE" id="PS51257">
    <property type="entry name" value="PROKAR_LIPOPROTEIN"/>
    <property type="match status" value="1"/>
</dbReference>
<dbReference type="EMBL" id="AORV01000017">
    <property type="protein sequence ID" value="EMS73616.1"/>
    <property type="molecule type" value="Genomic_DNA"/>
</dbReference>
<dbReference type="RefSeq" id="WP_004623756.1">
    <property type="nucleotide sequence ID" value="NZ_AORV01000017.1"/>
</dbReference>
<feature type="signal peptide" evidence="1">
    <location>
        <begin position="1"/>
        <end position="19"/>
    </location>
</feature>
<dbReference type="InterPro" id="IPR050490">
    <property type="entry name" value="Bact_solute-bd_prot1"/>
</dbReference>
<accession>S0FTF7</accession>
<dbReference type="STRING" id="1195236.CTER_0390"/>
<organism evidence="2 3">
    <name type="scientific">Ruminiclostridium cellobioparum subsp. termitidis CT1112</name>
    <dbReference type="NCBI Taxonomy" id="1195236"/>
    <lineage>
        <taxon>Bacteria</taxon>
        <taxon>Bacillati</taxon>
        <taxon>Bacillota</taxon>
        <taxon>Clostridia</taxon>
        <taxon>Eubacteriales</taxon>
        <taxon>Oscillospiraceae</taxon>
        <taxon>Ruminiclostridium</taxon>
    </lineage>
</organism>
<dbReference type="eggNOG" id="COG1653">
    <property type="taxonomic scope" value="Bacteria"/>
</dbReference>
<dbReference type="AlphaFoldDB" id="S0FTF7"/>
<dbReference type="PATRIC" id="fig|1195236.3.peg.698"/>
<dbReference type="PANTHER" id="PTHR43649">
    <property type="entry name" value="ARABINOSE-BINDING PROTEIN-RELATED"/>
    <property type="match status" value="1"/>
</dbReference>
<dbReference type="Proteomes" id="UP000014155">
    <property type="component" value="Unassembled WGS sequence"/>
</dbReference>
<evidence type="ECO:0008006" key="4">
    <source>
        <dbReference type="Google" id="ProtNLM"/>
    </source>
</evidence>
<feature type="chain" id="PRO_5039394613" description="ABC-type sugar transport system, periplasmic component" evidence="1">
    <location>
        <begin position="20"/>
        <end position="559"/>
    </location>
</feature>
<gene>
    <name evidence="2" type="ORF">CTER_0390</name>
</gene>
<reference evidence="2 3" key="1">
    <citation type="journal article" date="2013" name="Genome Announc.">
        <title>Draft Genome Sequence of the Cellulolytic, Mesophilic, Anaerobic Bacterium Clostridium termitidis Strain CT1112 (DSM 5398).</title>
        <authorList>
            <person name="Lal S."/>
            <person name="Ramachandran U."/>
            <person name="Zhang X."/>
            <person name="Munir R."/>
            <person name="Sparling R."/>
            <person name="Levin D.B."/>
        </authorList>
    </citation>
    <scope>NUCLEOTIDE SEQUENCE [LARGE SCALE GENOMIC DNA]</scope>
    <source>
        <strain evidence="2 3">CT1112</strain>
    </source>
</reference>
<evidence type="ECO:0000256" key="1">
    <source>
        <dbReference type="SAM" id="SignalP"/>
    </source>
</evidence>
<keyword evidence="3" id="KW-1185">Reference proteome</keyword>
<protein>
    <recommendedName>
        <fullName evidence="4">ABC-type sugar transport system, periplasmic component</fullName>
    </recommendedName>
</protein>
<dbReference type="SUPFAM" id="SSF53850">
    <property type="entry name" value="Periplasmic binding protein-like II"/>
    <property type="match status" value="1"/>
</dbReference>
<comment type="caution">
    <text evidence="2">The sequence shown here is derived from an EMBL/GenBank/DDBJ whole genome shotgun (WGS) entry which is preliminary data.</text>
</comment>
<sequence>MKRVLLVLLACLLVITSLAACGSSDSTATSTAGSSAAVSSTADGSAAGAEGLPGRFAEKKSITVEVFDRAVDGGTKAEDNFYTNWIKEGMLRDYNVEVKFIPVPRWTEQEQMNNLLAANNAPDVCLTYSYPTVQTYANMGGILDLAPLLESNKQLLPDLYSLVGEENMTWDKDPDKGTIWAIESMLFQNKRINTFVREDWLNKLNIKEPTTIEEFEAMLKAFQSNAKTLLGANADKIIPFLLSVDVGWNADHLITSYIPDSFVNSDKDYYINGFDDRHLLAPGYKNGIKKLNEWYNAGLIWKDFPLYPAGDKNIDNQMKAGYVGAMIHNWDYPYRGGDDSIIANMKKTVGPDAAFIAVEPFKNDAGVYRKLLSPPIDRKIFFPATNKEPVASLLYLNWISKLDNRKFLQIGEEGVTHEKTPDGLIRTIATTGDKYMNSPNNIDYTMTINGLDLGDPDLTMKSVALGYAGVDAKYVTKAYELTSKDAVISKHINVGEIKAEEGMGPALKEKRDNMLTQAVTAKPDKFDSIYDNAFKDFLTSGAQAIIDERAAKYEKYYGK</sequence>
<name>S0FTF7_RUMCE</name>
<dbReference type="Gene3D" id="3.40.190.10">
    <property type="entry name" value="Periplasmic binding protein-like II"/>
    <property type="match status" value="2"/>
</dbReference>
<evidence type="ECO:0000313" key="3">
    <source>
        <dbReference type="Proteomes" id="UP000014155"/>
    </source>
</evidence>
<keyword evidence="1" id="KW-0732">Signal</keyword>
<evidence type="ECO:0000313" key="2">
    <source>
        <dbReference type="EMBL" id="EMS73616.1"/>
    </source>
</evidence>